<evidence type="ECO:0000313" key="3">
    <source>
        <dbReference type="Proteomes" id="UP001292084"/>
    </source>
</evidence>
<sequence>MKRKMNKKELKAVRLILGLQQQEFADILGVSKGHLSRTESNGKDSYDVSDKLDELVKYKLNAMEINVVEILELAKKRGMLK</sequence>
<dbReference type="Pfam" id="PF01381">
    <property type="entry name" value="HTH_3"/>
    <property type="match status" value="1"/>
</dbReference>
<dbReference type="Gene3D" id="1.10.260.40">
    <property type="entry name" value="lambda repressor-like DNA-binding domains"/>
    <property type="match status" value="1"/>
</dbReference>
<evidence type="ECO:0000259" key="1">
    <source>
        <dbReference type="PROSITE" id="PS50943"/>
    </source>
</evidence>
<dbReference type="InterPro" id="IPR001387">
    <property type="entry name" value="Cro/C1-type_HTH"/>
</dbReference>
<feature type="domain" description="HTH cro/C1-type" evidence="1">
    <location>
        <begin position="10"/>
        <end position="41"/>
    </location>
</feature>
<proteinExistence type="predicted"/>
<comment type="caution">
    <text evidence="2">The sequence shown here is derived from an EMBL/GenBank/DDBJ whole genome shotgun (WGS) entry which is preliminary data.</text>
</comment>
<dbReference type="InterPro" id="IPR010982">
    <property type="entry name" value="Lambda_DNA-bd_dom_sf"/>
</dbReference>
<evidence type="ECO:0000313" key="2">
    <source>
        <dbReference type="EMBL" id="MDZ5712787.1"/>
    </source>
</evidence>
<reference evidence="2 3" key="1">
    <citation type="submission" date="2023-12" db="EMBL/GenBank/DDBJ databases">
        <title>Jeotgalibacillus haloalkaliphilus sp. nov., a novel salt-tolerant bacteria, isolated from the estuary of the Fenhe River into the Yellow River.</title>
        <authorList>
            <person name="Li Y."/>
        </authorList>
    </citation>
    <scope>NUCLEOTIDE SEQUENCE [LARGE SCALE GENOMIC DNA]</scope>
    <source>
        <strain evidence="2 3">HH7-29</strain>
    </source>
</reference>
<accession>A0ABU5KNQ6</accession>
<dbReference type="SUPFAM" id="SSF47413">
    <property type="entry name" value="lambda repressor-like DNA-binding domains"/>
    <property type="match status" value="1"/>
</dbReference>
<name>A0ABU5KNQ6_9BACL</name>
<keyword evidence="3" id="KW-1185">Reference proteome</keyword>
<organism evidence="2 3">
    <name type="scientific">Jeotgalibacillus haloalkalitolerans</name>
    <dbReference type="NCBI Taxonomy" id="3104292"/>
    <lineage>
        <taxon>Bacteria</taxon>
        <taxon>Bacillati</taxon>
        <taxon>Bacillota</taxon>
        <taxon>Bacilli</taxon>
        <taxon>Bacillales</taxon>
        <taxon>Caryophanaceae</taxon>
        <taxon>Jeotgalibacillus</taxon>
    </lineage>
</organism>
<dbReference type="EMBL" id="JAXQNN010000003">
    <property type="protein sequence ID" value="MDZ5712787.1"/>
    <property type="molecule type" value="Genomic_DNA"/>
</dbReference>
<gene>
    <name evidence="2" type="ORF">UFB30_11170</name>
</gene>
<dbReference type="Proteomes" id="UP001292084">
    <property type="component" value="Unassembled WGS sequence"/>
</dbReference>
<dbReference type="PROSITE" id="PS50943">
    <property type="entry name" value="HTH_CROC1"/>
    <property type="match status" value="1"/>
</dbReference>
<dbReference type="RefSeq" id="WP_322421767.1">
    <property type="nucleotide sequence ID" value="NZ_JAXQNN010000003.1"/>
</dbReference>
<protein>
    <submittedName>
        <fullName evidence="2">Helix-turn-helix domain-containing protein</fullName>
    </submittedName>
</protein>